<reference evidence="1" key="1">
    <citation type="journal article" date="2019" name="Mol. Phylogenet. Evol.">
        <title>Morphological evolution and classification of the red algal order Ceramiales inferred using plastid phylogenomics.</title>
        <authorList>
            <person name="Diaz-Tapia P."/>
            <person name="Pasella M.M."/>
            <person name="Verbruggen H."/>
            <person name="Maggs C.A."/>
        </authorList>
    </citation>
    <scope>NUCLEOTIDE SEQUENCE</scope>
    <source>
        <strain evidence="1">PD2930</strain>
    </source>
</reference>
<evidence type="ECO:0000313" key="1">
    <source>
        <dbReference type="EMBL" id="QCI07674.1"/>
    </source>
</evidence>
<dbReference type="EMBL" id="MK814699">
    <property type="protein sequence ID" value="QCI07674.1"/>
    <property type="molecule type" value="Genomic_DNA"/>
</dbReference>
<dbReference type="AlphaFoldDB" id="A0A4D6WV04"/>
<sequence length="144" mass="17195">MNLNITSLKDKFDGNWITKQSIYFLHNKIQYSHEEKLHLKLYQLGINKYIGQLAFNNTTNKILYDIVTYDKNIYKKDKNYSNYDYLFKTILAYQLIIQLQLSHNKFSYSENISSINNNLKVAIGKLKIYNQYWAVVITSYIKQQ</sequence>
<geneLocation type="plastid" evidence="1"/>
<name>A0A4D6WV04_9FLOR</name>
<accession>A0A4D6WV04</accession>
<gene>
    <name evidence="1" type="primary">orf144</name>
</gene>
<keyword evidence="1" id="KW-0934">Plastid</keyword>
<protein>
    <submittedName>
        <fullName evidence="1">Uncharacterized protein</fullName>
    </submittedName>
</protein>
<organism evidence="1">
    <name type="scientific">Nitophyllum punctatum</name>
    <dbReference type="NCBI Taxonomy" id="158729"/>
    <lineage>
        <taxon>Eukaryota</taxon>
        <taxon>Rhodophyta</taxon>
        <taxon>Florideophyceae</taxon>
        <taxon>Rhodymeniophycidae</taxon>
        <taxon>Ceramiales</taxon>
        <taxon>Delesseriaceae</taxon>
        <taxon>Nitophylloideae</taxon>
        <taxon>Nitophyllum</taxon>
    </lineage>
</organism>
<reference evidence="1" key="2">
    <citation type="submission" date="2019-04" db="EMBL/GenBank/DDBJ databases">
        <authorList>
            <person name="Pasella M."/>
        </authorList>
    </citation>
    <scope>NUCLEOTIDE SEQUENCE</scope>
    <source>
        <strain evidence="1">PD2930</strain>
    </source>
</reference>
<proteinExistence type="predicted"/>